<protein>
    <submittedName>
        <fullName evidence="2">Uncharacterized protein</fullName>
    </submittedName>
</protein>
<dbReference type="RefSeq" id="WP_046369382.1">
    <property type="nucleotide sequence ID" value="NZ_BBWV01000002.1"/>
</dbReference>
<keyword evidence="3" id="KW-1185">Reference proteome</keyword>
<gene>
    <name evidence="2" type="ORF">FPE01S_02_06210</name>
</gene>
<organism evidence="2 3">
    <name type="scientific">Flavihumibacter petaseus NBRC 106054</name>
    <dbReference type="NCBI Taxonomy" id="1220578"/>
    <lineage>
        <taxon>Bacteria</taxon>
        <taxon>Pseudomonadati</taxon>
        <taxon>Bacteroidota</taxon>
        <taxon>Chitinophagia</taxon>
        <taxon>Chitinophagales</taxon>
        <taxon>Chitinophagaceae</taxon>
        <taxon>Flavihumibacter</taxon>
    </lineage>
</organism>
<feature type="compositionally biased region" description="Basic and acidic residues" evidence="1">
    <location>
        <begin position="193"/>
        <end position="204"/>
    </location>
</feature>
<reference evidence="2 3" key="1">
    <citation type="submission" date="2015-04" db="EMBL/GenBank/DDBJ databases">
        <title>Whole genome shotgun sequence of Flavihumibacter petaseus NBRC 106054.</title>
        <authorList>
            <person name="Miyazawa S."/>
            <person name="Hosoyama A."/>
            <person name="Hashimoto M."/>
            <person name="Noguchi M."/>
            <person name="Tsuchikane K."/>
            <person name="Ohji S."/>
            <person name="Yamazoe A."/>
            <person name="Ichikawa N."/>
            <person name="Kimura A."/>
            <person name="Fujita N."/>
        </authorList>
    </citation>
    <scope>NUCLEOTIDE SEQUENCE [LARGE SCALE GENOMIC DNA]</scope>
    <source>
        <strain evidence="2 3">NBRC 106054</strain>
    </source>
</reference>
<name>A0A0E9N1L2_9BACT</name>
<dbReference type="EMBL" id="BBWV01000002">
    <property type="protein sequence ID" value="GAO43516.1"/>
    <property type="molecule type" value="Genomic_DNA"/>
</dbReference>
<evidence type="ECO:0000313" key="2">
    <source>
        <dbReference type="EMBL" id="GAO43516.1"/>
    </source>
</evidence>
<feature type="region of interest" description="Disordered" evidence="1">
    <location>
        <begin position="176"/>
        <end position="219"/>
    </location>
</feature>
<dbReference type="STRING" id="1220578.FPE01S_02_06210"/>
<proteinExistence type="predicted"/>
<dbReference type="Gene3D" id="3.90.930.1">
    <property type="match status" value="1"/>
</dbReference>
<dbReference type="OrthoDB" id="649587at2"/>
<evidence type="ECO:0000313" key="3">
    <source>
        <dbReference type="Proteomes" id="UP000033121"/>
    </source>
</evidence>
<dbReference type="AlphaFoldDB" id="A0A0E9N1L2"/>
<comment type="caution">
    <text evidence="2">The sequence shown here is derived from an EMBL/GenBank/DDBJ whole genome shotgun (WGS) entry which is preliminary data.</text>
</comment>
<dbReference type="SUPFAM" id="SSF82185">
    <property type="entry name" value="Histone H3 K4-specific methyltransferase SET7/9 N-terminal domain"/>
    <property type="match status" value="1"/>
</dbReference>
<dbReference type="Proteomes" id="UP000033121">
    <property type="component" value="Unassembled WGS sequence"/>
</dbReference>
<evidence type="ECO:0000256" key="1">
    <source>
        <dbReference type="SAM" id="MobiDB-lite"/>
    </source>
</evidence>
<accession>A0A0E9N1L2</accession>
<sequence>MRYLFILLLLSSLSGYGQLKSYLISVKGDTINRVDANGKKQGPWVNHIDPLRGEPGYEEEGVYKDDRKEGTWRNFNLTGDLFAIENYRWGFKDGASQYFNISGGLTREESWRAFNPDKEYDSVDVEDVNSPGNYTIVVVKNEGAAVKHGTWKFYDGDGFITKTEFWTLGKPDKSLQPPTLARDTMTTAKKSAKPKEVLDYEKKNSGKKKVRVRDGTVSY</sequence>